<evidence type="ECO:0000256" key="5">
    <source>
        <dbReference type="PIRSR" id="PIRSR602081-1"/>
    </source>
</evidence>
<evidence type="ECO:0000256" key="2">
    <source>
        <dbReference type="ARBA" id="ARBA00022630"/>
    </source>
</evidence>
<comment type="similarity">
    <text evidence="6">Belongs to the DNA photolyase family.</text>
</comment>
<dbReference type="Proteomes" id="UP000007599">
    <property type="component" value="Chromosome I"/>
</dbReference>
<keyword evidence="3 5" id="KW-0274">FAD</keyword>
<reference evidence="9 10" key="1">
    <citation type="journal article" date="2012" name="J. Bacteriol.">
        <title>Complete Genome Sequence of Flavobacterium indicum GPSTA100-9T, Isolated from Warm Spring Water.</title>
        <authorList>
            <person name="Barbier P."/>
            <person name="Houel A."/>
            <person name="Loux V."/>
            <person name="Poulain J."/>
            <person name="Bernardet J.F."/>
            <person name="Touchon M."/>
            <person name="Duchaud E."/>
        </authorList>
    </citation>
    <scope>NUCLEOTIDE SEQUENCE [LARGE SCALE GENOMIC DNA]</scope>
    <source>
        <strain evidence="10">DSM 17447 / CIP 109464 / GPTSA100-9</strain>
    </source>
</reference>
<dbReference type="PATRIC" id="fig|1094466.5.peg.1439"/>
<evidence type="ECO:0000256" key="7">
    <source>
        <dbReference type="SAM" id="Coils"/>
    </source>
</evidence>
<dbReference type="GO" id="GO:0006950">
    <property type="term" value="P:response to stress"/>
    <property type="evidence" value="ECO:0007669"/>
    <property type="project" value="UniProtKB-ARBA"/>
</dbReference>
<evidence type="ECO:0000256" key="3">
    <source>
        <dbReference type="ARBA" id="ARBA00022827"/>
    </source>
</evidence>
<dbReference type="InterPro" id="IPR014729">
    <property type="entry name" value="Rossmann-like_a/b/a_fold"/>
</dbReference>
<dbReference type="InterPro" id="IPR005101">
    <property type="entry name" value="Cryptochr/Photolyase_FAD-bd"/>
</dbReference>
<dbReference type="PROSITE" id="PS00394">
    <property type="entry name" value="DNA_PHOTOLYASES_1_1"/>
    <property type="match status" value="1"/>
</dbReference>
<evidence type="ECO:0000256" key="4">
    <source>
        <dbReference type="ARBA" id="ARBA00022991"/>
    </source>
</evidence>
<dbReference type="GO" id="GO:0071949">
    <property type="term" value="F:FAD binding"/>
    <property type="evidence" value="ECO:0007669"/>
    <property type="project" value="TreeGrafter"/>
</dbReference>
<dbReference type="AlphaFoldDB" id="H8XQX3"/>
<keyword evidence="2 5" id="KW-0285">Flavoprotein</keyword>
<dbReference type="Pfam" id="PF00875">
    <property type="entry name" value="DNA_photolyase"/>
    <property type="match status" value="1"/>
</dbReference>
<gene>
    <name evidence="9" type="primary">phrB2</name>
    <name evidence="9" type="ordered locus">KQS_07315</name>
</gene>
<dbReference type="eggNOG" id="COG0415">
    <property type="taxonomic scope" value="Bacteria"/>
</dbReference>
<keyword evidence="7" id="KW-0175">Coiled coil</keyword>
<dbReference type="Pfam" id="PF03441">
    <property type="entry name" value="FAD_binding_7"/>
    <property type="match status" value="1"/>
</dbReference>
<dbReference type="GO" id="GO:0009416">
    <property type="term" value="P:response to light stimulus"/>
    <property type="evidence" value="ECO:0007669"/>
    <property type="project" value="TreeGrafter"/>
</dbReference>
<reference evidence="10" key="2">
    <citation type="submission" date="2012-03" db="EMBL/GenBank/DDBJ databases">
        <title>Complete genome sequence of Flavobacterium indicum GPTSA100-9T, isolated from warm spring water.</title>
        <authorList>
            <person name="Barbier P."/>
            <person name="Houel A."/>
            <person name="Loux V."/>
            <person name="Poulain J."/>
            <person name="Bernardet J.-F."/>
            <person name="Touchon M."/>
            <person name="Duchaud E."/>
        </authorList>
    </citation>
    <scope>NUCLEOTIDE SEQUENCE [LARGE SCALE GENOMIC DNA]</scope>
    <source>
        <strain evidence="10">DSM 17447 / CIP 109464 / GPTSA100-9</strain>
    </source>
</reference>
<dbReference type="GO" id="GO:0006139">
    <property type="term" value="P:nucleobase-containing compound metabolic process"/>
    <property type="evidence" value="ECO:0007669"/>
    <property type="project" value="UniProtKB-ARBA"/>
</dbReference>
<keyword evidence="9" id="KW-0456">Lyase</keyword>
<dbReference type="RefSeq" id="WP_014388546.1">
    <property type="nucleotide sequence ID" value="NC_017025.1"/>
</dbReference>
<evidence type="ECO:0000313" key="9">
    <source>
        <dbReference type="EMBL" id="CCG53421.1"/>
    </source>
</evidence>
<dbReference type="InterPro" id="IPR036134">
    <property type="entry name" value="Crypto/Photolyase_FAD-like_sf"/>
</dbReference>
<dbReference type="InterPro" id="IPR036155">
    <property type="entry name" value="Crypto/Photolyase_N_sf"/>
</dbReference>
<comment type="cofactor">
    <cofactor evidence="1">
        <name>(6R)-5,10-methylene-5,6,7,8-tetrahydrofolate</name>
        <dbReference type="ChEBI" id="CHEBI:15636"/>
    </cofactor>
</comment>
<dbReference type="Gene3D" id="1.10.579.10">
    <property type="entry name" value="DNA Cyclobutane Dipyrimidine Photolyase, subunit A, domain 3"/>
    <property type="match status" value="1"/>
</dbReference>
<organism evidence="9 10">
    <name type="scientific">Flavobacterium indicum (strain DSM 17447 / CIP 109464 / GPTSA100-9)</name>
    <dbReference type="NCBI Taxonomy" id="1094466"/>
    <lineage>
        <taxon>Bacteria</taxon>
        <taxon>Pseudomonadati</taxon>
        <taxon>Bacteroidota</taxon>
        <taxon>Flavobacteriia</taxon>
        <taxon>Flavobacteriales</taxon>
        <taxon>Flavobacteriaceae</taxon>
        <taxon>Flavobacterium</taxon>
    </lineage>
</organism>
<feature type="coiled-coil region" evidence="7">
    <location>
        <begin position="49"/>
        <end position="76"/>
    </location>
</feature>
<evidence type="ECO:0000259" key="8">
    <source>
        <dbReference type="PROSITE" id="PS51645"/>
    </source>
</evidence>
<feature type="binding site" evidence="5">
    <location>
        <position position="211"/>
    </location>
    <ligand>
        <name>FAD</name>
        <dbReference type="ChEBI" id="CHEBI:57692"/>
    </ligand>
</feature>
<dbReference type="HOGENOM" id="CLU_010348_7_1_10"/>
<name>H8XQX3_FLAIG</name>
<dbReference type="SUPFAM" id="SSF52425">
    <property type="entry name" value="Cryptochrome/photolyase, N-terminal domain"/>
    <property type="match status" value="1"/>
</dbReference>
<keyword evidence="10" id="KW-1185">Reference proteome</keyword>
<dbReference type="EMBL" id="HE774682">
    <property type="protein sequence ID" value="CCG53421.1"/>
    <property type="molecule type" value="Genomic_DNA"/>
</dbReference>
<dbReference type="PRINTS" id="PR00147">
    <property type="entry name" value="DNAPHOTLYASE"/>
</dbReference>
<dbReference type="Gene3D" id="3.40.50.620">
    <property type="entry name" value="HUPs"/>
    <property type="match status" value="1"/>
</dbReference>
<dbReference type="SUPFAM" id="SSF48173">
    <property type="entry name" value="Cryptochrome/photolyase FAD-binding domain"/>
    <property type="match status" value="1"/>
</dbReference>
<dbReference type="STRING" id="1094466.KQS_07315"/>
<sequence length="486" mass="57839">MNVVWLKKDLRLIDHEPLFESQKQSGKTLLLYIFEPELKNDPHYSKRHFDFIKQSLEELQLELSKLHTQILIVEGNALAIFKKLHSIHSIKNVFSHQETGINTTYQRDIQLHNWFKSENIVWNEYVWNGVFRGRKNRESWKNDWYQYMESNLFPAPTNSRVFIKYSEIEQIENSFQIPNLKTNTLTLFQKGGVKTGLRYLHTFLNERVQNYSKYISKPELGRKSCSRLSPYITWGNLSVRQVYHLAWQKRQEGKFKKQIDNFASRLRWQAHFIQKFEMEPEMEFQAINKAFRNLNQMKNSAFQKAWKNGTTGFPLVDACMRCLKETGYLNFRMRALIVSFFTHDLFQPWQDCVHYLAQQFLDFEAGIHYPQIQMQAGVSGINTIRIYNVVKNSQEHDESGEFIKKWVPELKNIPIQFIHEPWKMTPIEETLYGFRIGIDYPKPIVNQENARKKASDYFWNIKKSEEAKKDNKRILKIHTDASNNKS</sequence>
<dbReference type="Gene3D" id="1.25.40.80">
    <property type="match status" value="1"/>
</dbReference>
<comment type="cofactor">
    <cofactor evidence="5">
        <name>FAD</name>
        <dbReference type="ChEBI" id="CHEBI:57692"/>
    </cofactor>
    <text evidence="5">Binds 1 FAD per subunit.</text>
</comment>
<protein>
    <submittedName>
        <fullName evidence="9">Deoxyribodipyrimidine photolyase PhrB2</fullName>
        <ecNumber evidence="9">4.1.99.3</ecNumber>
    </submittedName>
</protein>
<evidence type="ECO:0000256" key="6">
    <source>
        <dbReference type="RuleBase" id="RU004182"/>
    </source>
</evidence>
<dbReference type="InterPro" id="IPR006050">
    <property type="entry name" value="DNA_photolyase_N"/>
</dbReference>
<dbReference type="PANTHER" id="PTHR11455:SF9">
    <property type="entry name" value="CRYPTOCHROME CIRCADIAN CLOCK 5 ISOFORM X1"/>
    <property type="match status" value="1"/>
</dbReference>
<accession>H8XQX3</accession>
<dbReference type="GO" id="GO:0003904">
    <property type="term" value="F:deoxyribodipyrimidine photo-lyase activity"/>
    <property type="evidence" value="ECO:0007669"/>
    <property type="project" value="UniProtKB-EC"/>
</dbReference>
<dbReference type="PANTHER" id="PTHR11455">
    <property type="entry name" value="CRYPTOCHROME"/>
    <property type="match status" value="1"/>
</dbReference>
<proteinExistence type="inferred from homology"/>
<feature type="binding site" evidence="5">
    <location>
        <position position="262"/>
    </location>
    <ligand>
        <name>FAD</name>
        <dbReference type="ChEBI" id="CHEBI:57692"/>
    </ligand>
</feature>
<dbReference type="OrthoDB" id="9772484at2"/>
<dbReference type="PROSITE" id="PS51645">
    <property type="entry name" value="PHR_CRY_ALPHA_BETA"/>
    <property type="match status" value="1"/>
</dbReference>
<dbReference type="EC" id="4.1.99.3" evidence="9"/>
<dbReference type="InterPro" id="IPR002081">
    <property type="entry name" value="Cryptochrome/DNA_photolyase_1"/>
</dbReference>
<evidence type="ECO:0000313" key="10">
    <source>
        <dbReference type="Proteomes" id="UP000007599"/>
    </source>
</evidence>
<dbReference type="KEGG" id="fin:KQS_07315"/>
<dbReference type="GO" id="GO:0003677">
    <property type="term" value="F:DNA binding"/>
    <property type="evidence" value="ECO:0007669"/>
    <property type="project" value="TreeGrafter"/>
</dbReference>
<keyword evidence="4 6" id="KW-0157">Chromophore</keyword>
<dbReference type="InterPro" id="IPR018394">
    <property type="entry name" value="DNA_photolyase_1_CS_C"/>
</dbReference>
<evidence type="ECO:0000256" key="1">
    <source>
        <dbReference type="ARBA" id="ARBA00001932"/>
    </source>
</evidence>
<feature type="domain" description="Photolyase/cryptochrome alpha/beta" evidence="8">
    <location>
        <begin position="1"/>
        <end position="130"/>
    </location>
</feature>